<keyword evidence="2" id="KW-0804">Transcription</keyword>
<protein>
    <submittedName>
        <fullName evidence="6">Uncharacterized protein</fullName>
    </submittedName>
</protein>
<evidence type="ECO:0000256" key="1">
    <source>
        <dbReference type="ARBA" id="ARBA00023015"/>
    </source>
</evidence>
<feature type="compositionally biased region" description="Basic residues" evidence="4">
    <location>
        <begin position="123"/>
        <end position="135"/>
    </location>
</feature>
<feature type="region of interest" description="Disordered" evidence="4">
    <location>
        <begin position="116"/>
        <end position="135"/>
    </location>
</feature>
<keyword evidence="5" id="KW-0812">Transmembrane</keyword>
<feature type="transmembrane region" description="Helical" evidence="5">
    <location>
        <begin position="235"/>
        <end position="253"/>
    </location>
</feature>
<dbReference type="InterPro" id="IPR052328">
    <property type="entry name" value="FOX_transcription_regulators"/>
</dbReference>
<keyword evidence="5" id="KW-0472">Membrane</keyword>
<keyword evidence="3" id="KW-0539">Nucleus</keyword>
<evidence type="ECO:0000256" key="3">
    <source>
        <dbReference type="ARBA" id="ARBA00023242"/>
    </source>
</evidence>
<proteinExistence type="predicted"/>
<keyword evidence="5" id="KW-1133">Transmembrane helix</keyword>
<evidence type="ECO:0000256" key="4">
    <source>
        <dbReference type="SAM" id="MobiDB-lite"/>
    </source>
</evidence>
<name>A0A3B4YVC8_9TELE</name>
<dbReference type="GO" id="GO:1990837">
    <property type="term" value="F:sequence-specific double-stranded DNA binding"/>
    <property type="evidence" value="ECO:0007669"/>
    <property type="project" value="TreeGrafter"/>
</dbReference>
<keyword evidence="1" id="KW-0805">Transcription regulation</keyword>
<accession>A0A3B4YVC8</accession>
<dbReference type="PANTHER" id="PTHR46789">
    <property type="entry name" value="FORKHEAD BOX PROTEIN R1"/>
    <property type="match status" value="1"/>
</dbReference>
<dbReference type="Ensembl" id="ENSSPAT00000000195.1">
    <property type="protein sequence ID" value="ENSSPAP00000000190.1"/>
    <property type="gene ID" value="ENSSPAG00000000165.1"/>
</dbReference>
<dbReference type="GeneTree" id="ENSGT00940000162993"/>
<evidence type="ECO:0000313" key="6">
    <source>
        <dbReference type="Ensembl" id="ENSSPAP00000000190.1"/>
    </source>
</evidence>
<sequence>MTLQLRTKARLFDLHCSVALTDWDMDQELKLATTSDQFYHGDRTPSSSTEEHTFVKPNLWLLVNPNIACPIQYREASGDLCEADEGTKAETRRPPAADLHVFAANDASLQEELLQTTEDASRRPAKNRRKGRTPKPRVRTLCTTFLHKTLKPGCWPRPPVNYSILIALTICSWFDTVLFVQQDFEEDPLWTLSPLGPQQHCGWPGICGVEKLLAQQNTLHLERSPKLLQAVKTPMLVLLFFFSFFFPVICFLTNH</sequence>
<organism evidence="6">
    <name type="scientific">Stegastes partitus</name>
    <name type="common">bicolor damselfish</name>
    <dbReference type="NCBI Taxonomy" id="144197"/>
    <lineage>
        <taxon>Eukaryota</taxon>
        <taxon>Metazoa</taxon>
        <taxon>Chordata</taxon>
        <taxon>Craniata</taxon>
        <taxon>Vertebrata</taxon>
        <taxon>Euteleostomi</taxon>
        <taxon>Actinopterygii</taxon>
        <taxon>Neopterygii</taxon>
        <taxon>Teleostei</taxon>
        <taxon>Neoteleostei</taxon>
        <taxon>Acanthomorphata</taxon>
        <taxon>Ovalentaria</taxon>
        <taxon>Pomacentridae</taxon>
        <taxon>Stegastes</taxon>
    </lineage>
</organism>
<dbReference type="PANTHER" id="PTHR46789:SF2">
    <property type="entry name" value="FORKHEAD BOX PROTEIN R2"/>
    <property type="match status" value="1"/>
</dbReference>
<dbReference type="GO" id="GO:0005634">
    <property type="term" value="C:nucleus"/>
    <property type="evidence" value="ECO:0007669"/>
    <property type="project" value="TreeGrafter"/>
</dbReference>
<reference evidence="6" key="1">
    <citation type="submission" date="2023-09" db="UniProtKB">
        <authorList>
            <consortium name="Ensembl"/>
        </authorList>
    </citation>
    <scope>IDENTIFICATION</scope>
</reference>
<evidence type="ECO:0000256" key="2">
    <source>
        <dbReference type="ARBA" id="ARBA00023163"/>
    </source>
</evidence>
<evidence type="ECO:0000256" key="5">
    <source>
        <dbReference type="SAM" id="Phobius"/>
    </source>
</evidence>
<dbReference type="AlphaFoldDB" id="A0A3B4YVC8"/>